<keyword evidence="4" id="KW-1185">Reference proteome</keyword>
<dbReference type="Gene3D" id="3.30.505.10">
    <property type="entry name" value="SH2 domain"/>
    <property type="match status" value="1"/>
</dbReference>
<dbReference type="VEuPathDB" id="VectorBase:ACUA013939"/>
<dbReference type="SMART" id="SM00252">
    <property type="entry name" value="SH2"/>
    <property type="match status" value="1"/>
</dbReference>
<dbReference type="InterPro" id="IPR000980">
    <property type="entry name" value="SH2"/>
</dbReference>
<evidence type="ECO:0000259" key="2">
    <source>
        <dbReference type="PROSITE" id="PS50001"/>
    </source>
</evidence>
<evidence type="ECO:0000256" key="1">
    <source>
        <dbReference type="PROSITE-ProRule" id="PRU00191"/>
    </source>
</evidence>
<protein>
    <recommendedName>
        <fullName evidence="2">SH2 domain-containing protein</fullName>
    </recommendedName>
</protein>
<dbReference type="Proteomes" id="UP000075883">
    <property type="component" value="Unassembled WGS sequence"/>
</dbReference>
<dbReference type="PROSITE" id="PS50001">
    <property type="entry name" value="SH2"/>
    <property type="match status" value="1"/>
</dbReference>
<dbReference type="AlphaFoldDB" id="A0A182MB36"/>
<feature type="domain" description="SH2" evidence="2">
    <location>
        <begin position="153"/>
        <end position="256"/>
    </location>
</feature>
<evidence type="ECO:0000313" key="3">
    <source>
        <dbReference type="EnsemblMetazoa" id="ACUA013939-PA"/>
    </source>
</evidence>
<keyword evidence="1" id="KW-0727">SH2 domain</keyword>
<dbReference type="SUPFAM" id="SSF55550">
    <property type="entry name" value="SH2 domain"/>
    <property type="match status" value="1"/>
</dbReference>
<dbReference type="STRING" id="139723.A0A182MB36"/>
<dbReference type="InterPro" id="IPR036860">
    <property type="entry name" value="SH2_dom_sf"/>
</dbReference>
<reference evidence="4" key="1">
    <citation type="submission" date="2013-09" db="EMBL/GenBank/DDBJ databases">
        <title>The Genome Sequence of Anopheles culicifacies species A.</title>
        <authorList>
            <consortium name="The Broad Institute Genomics Platform"/>
            <person name="Neafsey D.E."/>
            <person name="Besansky N."/>
            <person name="Howell P."/>
            <person name="Walton C."/>
            <person name="Young S.K."/>
            <person name="Zeng Q."/>
            <person name="Gargeya S."/>
            <person name="Fitzgerald M."/>
            <person name="Haas B."/>
            <person name="Abouelleil A."/>
            <person name="Allen A.W."/>
            <person name="Alvarado L."/>
            <person name="Arachchi H.M."/>
            <person name="Berlin A.M."/>
            <person name="Chapman S.B."/>
            <person name="Gainer-Dewar J."/>
            <person name="Goldberg J."/>
            <person name="Griggs A."/>
            <person name="Gujja S."/>
            <person name="Hansen M."/>
            <person name="Howarth C."/>
            <person name="Imamovic A."/>
            <person name="Ireland A."/>
            <person name="Larimer J."/>
            <person name="McCowan C."/>
            <person name="Murphy C."/>
            <person name="Pearson M."/>
            <person name="Poon T.W."/>
            <person name="Priest M."/>
            <person name="Roberts A."/>
            <person name="Saif S."/>
            <person name="Shea T."/>
            <person name="Sisk P."/>
            <person name="Sykes S."/>
            <person name="Wortman J."/>
            <person name="Nusbaum C."/>
            <person name="Birren B."/>
        </authorList>
    </citation>
    <scope>NUCLEOTIDE SEQUENCE [LARGE SCALE GENOMIC DNA]</scope>
    <source>
        <strain evidence="4">A-37</strain>
    </source>
</reference>
<organism evidence="3 4">
    <name type="scientific">Anopheles culicifacies</name>
    <dbReference type="NCBI Taxonomy" id="139723"/>
    <lineage>
        <taxon>Eukaryota</taxon>
        <taxon>Metazoa</taxon>
        <taxon>Ecdysozoa</taxon>
        <taxon>Arthropoda</taxon>
        <taxon>Hexapoda</taxon>
        <taxon>Insecta</taxon>
        <taxon>Pterygota</taxon>
        <taxon>Neoptera</taxon>
        <taxon>Endopterygota</taxon>
        <taxon>Diptera</taxon>
        <taxon>Nematocera</taxon>
        <taxon>Culicoidea</taxon>
        <taxon>Culicidae</taxon>
        <taxon>Anophelinae</taxon>
        <taxon>Anopheles</taxon>
        <taxon>culicifacies species complex</taxon>
    </lineage>
</organism>
<evidence type="ECO:0000313" key="4">
    <source>
        <dbReference type="Proteomes" id="UP000075883"/>
    </source>
</evidence>
<dbReference type="EMBL" id="AXCM01001257">
    <property type="status" value="NOT_ANNOTATED_CDS"/>
    <property type="molecule type" value="Genomic_DNA"/>
</dbReference>
<sequence length="272" mass="31238">MRYGIAKQAGNPSSYMDSLKLITRDEEYVALTRCSVRRQASIYYLPHVVTTRLTVTELSHCITTSCWNRKLQQAHMNVHDYNVDRFSELLHDIVYCRCRRKGDDLSEQSAYNSELTTGVATSGSTTAALAPPGCVLTNKPRYVVINDTVELEPFYYDVDRRYCEMLLRDRPVGTCIVRPFKLKHATIRYILSIRAAETYFHLFIRHAGKNGMYALGLEKEHEKRFKFPSDIVRYYQMNFLECTRAKTSIKLQLHPLPISDLTRATSAATSAT</sequence>
<dbReference type="CDD" id="cd00173">
    <property type="entry name" value="SH2"/>
    <property type="match status" value="1"/>
</dbReference>
<accession>A0A182MB36</accession>
<name>A0A182MB36_9DIPT</name>
<proteinExistence type="predicted"/>
<dbReference type="EnsemblMetazoa" id="ACUA013939-RA">
    <property type="protein sequence ID" value="ACUA013939-PA"/>
    <property type="gene ID" value="ACUA013939"/>
</dbReference>
<reference evidence="3" key="2">
    <citation type="submission" date="2020-05" db="UniProtKB">
        <authorList>
            <consortium name="EnsemblMetazoa"/>
        </authorList>
    </citation>
    <scope>IDENTIFICATION</scope>
    <source>
        <strain evidence="3">A-37</strain>
    </source>
</reference>